<feature type="domain" description="Disease resistance protein winged helix" evidence="6">
    <location>
        <begin position="435"/>
        <end position="506"/>
    </location>
</feature>
<dbReference type="Gene3D" id="1.10.10.10">
    <property type="entry name" value="Winged helix-like DNA-binding domain superfamily/Winged helix DNA-binding domain"/>
    <property type="match status" value="1"/>
</dbReference>
<dbReference type="InterPro" id="IPR036388">
    <property type="entry name" value="WH-like_DNA-bd_sf"/>
</dbReference>
<dbReference type="CDD" id="cd14798">
    <property type="entry name" value="RX-CC_like"/>
    <property type="match status" value="1"/>
</dbReference>
<evidence type="ECO:0000313" key="9">
    <source>
        <dbReference type="Proteomes" id="UP001187192"/>
    </source>
</evidence>
<dbReference type="Gene3D" id="3.40.50.300">
    <property type="entry name" value="P-loop containing nucleotide triphosphate hydrolases"/>
    <property type="match status" value="1"/>
</dbReference>
<gene>
    <name evidence="8" type="ORF">TIFTF001_031821</name>
</gene>
<dbReference type="InterPro" id="IPR058922">
    <property type="entry name" value="WHD_DRP"/>
</dbReference>
<dbReference type="GO" id="GO:0098542">
    <property type="term" value="P:defense response to other organism"/>
    <property type="evidence" value="ECO:0007669"/>
    <property type="project" value="TreeGrafter"/>
</dbReference>
<feature type="domain" description="Disease resistance N-terminal" evidence="5">
    <location>
        <begin position="5"/>
        <end position="94"/>
    </location>
</feature>
<evidence type="ECO:0000259" key="4">
    <source>
        <dbReference type="Pfam" id="PF00931"/>
    </source>
</evidence>
<sequence length="932" mass="107009">MAEIVVCSLIDKLISLSTEEVNLLRDVRGKVLEIKSELVFIRAFLKDADRRAEGEGEINEGVKAWVEDLREVAFKMEDVVDEYLRHMTLQRPNRHQFISFLTKIACFVPKLIPQHHIAVEIRKIGVTVGSIKARSDRYGFTSLPHTSTGTARKRHDPRKASLFLKETEVIGLESQIQELIDVLESPSLEQVVSSVVGMGGLGKTTLVKQVYDRVKGRFDCHAWIAVSEPYKLEDLLRNLIKKFSGGHVEFVTQNAIETMDEDELTNQLRGYLSEKRYLVVLDDVWNKEFWKDIELALPKNQNGARILITTRNKAVADQCRTSKEDIFHEMKRLRPDKAKELFCKKCFQFEYGGCCPPELKNLSAEIVSRCQELPLAIVAVAGILSAKEKSVYQWQKFLESLSSQMMNHSDIERILLLSYNDLPYNLKCCCLYFGMFPKGYSIRCGRLIRQWIAEGFVKPEGGKALEDVAKEYLAELVARSLIEILEEDDEGKTKTCRIHDLLHDVIFKKMGDLSFCNVLAGDNQLSAFKPSTRRLSIIGSSNNILSTPDVSRVRWFSTFNQDEVLNSTLRKFTAKFKLLKVLDFEDNQRLDHLPENIGNLFHLQYLSVRGTRVKLLPKSVEKLINLETLDLKHCLVSEIPFDINKLFKLRHLFGRCGKKTIPPDEPRGIKVKGIEGLKSLQKLYFIEATNTGFGIIEELEKMTQLRTLGITKLRSEDGKSLCGCIEKMKSLESLFVSSTSEEDINNLEFMTSPPEFLRRLYLVGPLRKLPEWVTNLQNLAKITIRRSKIRDDPLKFLGCLRELVNLRILDDAFDGEQLHFEQGGFPKLKALDLSNLKELKSLTIEEGALRVLEKLYLRTPKLQEVPSGIRHLRNLKLLQFLDLPDELMDSMDPKRNHRYQIVCHVASVYFVSYQHGEPHRSYRLRDFGWKPL</sequence>
<evidence type="ECO:0000259" key="6">
    <source>
        <dbReference type="Pfam" id="PF23559"/>
    </source>
</evidence>
<dbReference type="FunFam" id="3.40.50.300:FF:001091">
    <property type="entry name" value="Probable disease resistance protein At1g61300"/>
    <property type="match status" value="1"/>
</dbReference>
<evidence type="ECO:0000256" key="2">
    <source>
        <dbReference type="ARBA" id="ARBA00022741"/>
    </source>
</evidence>
<keyword evidence="2" id="KW-0547">Nucleotide-binding</keyword>
<dbReference type="InterPro" id="IPR032675">
    <property type="entry name" value="LRR_dom_sf"/>
</dbReference>
<dbReference type="PANTHER" id="PTHR23155:SF1052">
    <property type="entry name" value="DISEASE RESISTANCE PROTEIN RPM1"/>
    <property type="match status" value="1"/>
</dbReference>
<proteinExistence type="predicted"/>
<dbReference type="InterPro" id="IPR042197">
    <property type="entry name" value="Apaf_helical"/>
</dbReference>
<dbReference type="Proteomes" id="UP001187192">
    <property type="component" value="Unassembled WGS sequence"/>
</dbReference>
<dbReference type="Pfam" id="PF18052">
    <property type="entry name" value="Rx_N"/>
    <property type="match status" value="1"/>
</dbReference>
<name>A0AA88DVM2_FICCA</name>
<dbReference type="Gene3D" id="1.20.5.4130">
    <property type="match status" value="1"/>
</dbReference>
<dbReference type="SUPFAM" id="SSF52058">
    <property type="entry name" value="L domain-like"/>
    <property type="match status" value="1"/>
</dbReference>
<dbReference type="SUPFAM" id="SSF52540">
    <property type="entry name" value="P-loop containing nucleoside triphosphate hydrolases"/>
    <property type="match status" value="1"/>
</dbReference>
<keyword evidence="9" id="KW-1185">Reference proteome</keyword>
<dbReference type="InterPro" id="IPR002182">
    <property type="entry name" value="NB-ARC"/>
</dbReference>
<dbReference type="AlphaFoldDB" id="A0AA88DVM2"/>
<feature type="domain" description="NB-ARC" evidence="4">
    <location>
        <begin position="173"/>
        <end position="348"/>
    </location>
</feature>
<dbReference type="Pfam" id="PF23598">
    <property type="entry name" value="LRR_14"/>
    <property type="match status" value="1"/>
</dbReference>
<dbReference type="InterPro" id="IPR027417">
    <property type="entry name" value="P-loop_NTPase"/>
</dbReference>
<dbReference type="InterPro" id="IPR044974">
    <property type="entry name" value="Disease_R_plants"/>
</dbReference>
<reference evidence="8" key="1">
    <citation type="submission" date="2023-07" db="EMBL/GenBank/DDBJ databases">
        <title>draft genome sequence of fig (Ficus carica).</title>
        <authorList>
            <person name="Takahashi T."/>
            <person name="Nishimura K."/>
        </authorList>
    </citation>
    <scope>NUCLEOTIDE SEQUENCE</scope>
</reference>
<dbReference type="InterPro" id="IPR055414">
    <property type="entry name" value="LRR_R13L4/SHOC2-like"/>
</dbReference>
<dbReference type="InterPro" id="IPR038005">
    <property type="entry name" value="RX-like_CC"/>
</dbReference>
<feature type="domain" description="Disease resistance R13L4/SHOC-2-like LRR" evidence="7">
    <location>
        <begin position="554"/>
        <end position="876"/>
    </location>
</feature>
<comment type="caution">
    <text evidence="8">The sequence shown here is derived from an EMBL/GenBank/DDBJ whole genome shotgun (WGS) entry which is preliminary data.</text>
</comment>
<dbReference type="Gene3D" id="3.80.10.10">
    <property type="entry name" value="Ribonuclease Inhibitor"/>
    <property type="match status" value="1"/>
</dbReference>
<evidence type="ECO:0000259" key="5">
    <source>
        <dbReference type="Pfam" id="PF18052"/>
    </source>
</evidence>
<dbReference type="PANTHER" id="PTHR23155">
    <property type="entry name" value="DISEASE RESISTANCE PROTEIN RP"/>
    <property type="match status" value="1"/>
</dbReference>
<dbReference type="Pfam" id="PF23559">
    <property type="entry name" value="WHD_DRP"/>
    <property type="match status" value="1"/>
</dbReference>
<protein>
    <submittedName>
        <fullName evidence="8">Uncharacterized protein</fullName>
    </submittedName>
</protein>
<evidence type="ECO:0000313" key="8">
    <source>
        <dbReference type="EMBL" id="GMN62745.1"/>
    </source>
</evidence>
<dbReference type="FunFam" id="1.10.10.10:FF:000322">
    <property type="entry name" value="Probable disease resistance protein At1g63360"/>
    <property type="match status" value="1"/>
</dbReference>
<keyword evidence="3" id="KW-0611">Plant defense</keyword>
<accession>A0AA88DVM2</accession>
<dbReference type="EMBL" id="BTGU01000134">
    <property type="protein sequence ID" value="GMN62745.1"/>
    <property type="molecule type" value="Genomic_DNA"/>
</dbReference>
<dbReference type="Gene3D" id="1.10.8.430">
    <property type="entry name" value="Helical domain of apoptotic protease-activating factors"/>
    <property type="match status" value="1"/>
</dbReference>
<dbReference type="PRINTS" id="PR00364">
    <property type="entry name" value="DISEASERSIST"/>
</dbReference>
<evidence type="ECO:0000259" key="7">
    <source>
        <dbReference type="Pfam" id="PF23598"/>
    </source>
</evidence>
<evidence type="ECO:0000256" key="3">
    <source>
        <dbReference type="ARBA" id="ARBA00022821"/>
    </source>
</evidence>
<dbReference type="Pfam" id="PF00931">
    <property type="entry name" value="NB-ARC"/>
    <property type="match status" value="1"/>
</dbReference>
<dbReference type="InterPro" id="IPR041118">
    <property type="entry name" value="Rx_N"/>
</dbReference>
<keyword evidence="1" id="KW-0677">Repeat</keyword>
<dbReference type="GO" id="GO:0043531">
    <property type="term" value="F:ADP binding"/>
    <property type="evidence" value="ECO:0007669"/>
    <property type="project" value="InterPro"/>
</dbReference>
<organism evidence="8 9">
    <name type="scientific">Ficus carica</name>
    <name type="common">Common fig</name>
    <dbReference type="NCBI Taxonomy" id="3494"/>
    <lineage>
        <taxon>Eukaryota</taxon>
        <taxon>Viridiplantae</taxon>
        <taxon>Streptophyta</taxon>
        <taxon>Embryophyta</taxon>
        <taxon>Tracheophyta</taxon>
        <taxon>Spermatophyta</taxon>
        <taxon>Magnoliopsida</taxon>
        <taxon>eudicotyledons</taxon>
        <taxon>Gunneridae</taxon>
        <taxon>Pentapetalae</taxon>
        <taxon>rosids</taxon>
        <taxon>fabids</taxon>
        <taxon>Rosales</taxon>
        <taxon>Moraceae</taxon>
        <taxon>Ficeae</taxon>
        <taxon>Ficus</taxon>
    </lineage>
</organism>
<evidence type="ECO:0000256" key="1">
    <source>
        <dbReference type="ARBA" id="ARBA00022737"/>
    </source>
</evidence>